<feature type="transmembrane region" description="Helical" evidence="6">
    <location>
        <begin position="99"/>
        <end position="118"/>
    </location>
</feature>
<proteinExistence type="inferred from homology"/>
<dbReference type="OrthoDB" id="7988299at2"/>
<feature type="transmembrane region" description="Helical" evidence="6">
    <location>
        <begin position="64"/>
        <end position="87"/>
    </location>
</feature>
<dbReference type="Pfam" id="PF00146">
    <property type="entry name" value="NADHdh"/>
    <property type="match status" value="1"/>
</dbReference>
<dbReference type="AlphaFoldDB" id="A0A1I2G845"/>
<evidence type="ECO:0000256" key="3">
    <source>
        <dbReference type="ARBA" id="ARBA00022989"/>
    </source>
</evidence>
<dbReference type="GO" id="GO:0009060">
    <property type="term" value="P:aerobic respiration"/>
    <property type="evidence" value="ECO:0007669"/>
    <property type="project" value="TreeGrafter"/>
</dbReference>
<keyword evidence="4 6" id="KW-0472">Membrane</keyword>
<dbReference type="EMBL" id="FOMW01000020">
    <property type="protein sequence ID" value="SFF13313.1"/>
    <property type="molecule type" value="Genomic_DNA"/>
</dbReference>
<sequence length="304" mass="32227">MTFAPALTTLILFLAIGIWIAAILDAVFYRRISGQGGVSVLSPFYAAAAHLSRQRLTTEAPDRLNWYLAIAGYLAIATIGLAVVPFGPETAVIGIKTSVVLWGACESLVVVLVFLHGWSPNSPLALIGAYRYVAIGLPIMLLSMFVLIAAALPARSLDLRDIVASQEGLWNIIRQPLGLPLFLLLGLSLTLRGPFDYADSADLAGGTSVEDSGANRAGWQVARLAMLVGFSAIAASTFLGGYLGPILPGIVWLAIKTLILMAVVIGLSHLLARMPVARMLGLIWKFLLPIAFVDLLLAGLVALA</sequence>
<protein>
    <submittedName>
        <fullName evidence="7">NADH dehydrogenase subunit H</fullName>
    </submittedName>
</protein>
<dbReference type="GO" id="GO:0005886">
    <property type="term" value="C:plasma membrane"/>
    <property type="evidence" value="ECO:0007669"/>
    <property type="project" value="UniProtKB-SubCell"/>
</dbReference>
<dbReference type="Proteomes" id="UP000198977">
    <property type="component" value="Unassembled WGS sequence"/>
</dbReference>
<evidence type="ECO:0000256" key="6">
    <source>
        <dbReference type="SAM" id="Phobius"/>
    </source>
</evidence>
<keyword evidence="2 5" id="KW-0812">Transmembrane</keyword>
<feature type="transmembrane region" description="Helical" evidence="6">
    <location>
        <begin position="224"/>
        <end position="244"/>
    </location>
</feature>
<comment type="similarity">
    <text evidence="5">Belongs to the complex I subunit 1 family.</text>
</comment>
<evidence type="ECO:0000256" key="4">
    <source>
        <dbReference type="ARBA" id="ARBA00023136"/>
    </source>
</evidence>
<dbReference type="STRING" id="74348.SAMN04488523_12018"/>
<reference evidence="7 8" key="1">
    <citation type="submission" date="2016-10" db="EMBL/GenBank/DDBJ databases">
        <authorList>
            <person name="de Groot N.N."/>
        </authorList>
    </citation>
    <scope>NUCLEOTIDE SEQUENCE [LARGE SCALE GENOMIC DNA]</scope>
    <source>
        <strain evidence="7 8">DSM 11443</strain>
    </source>
</reference>
<dbReference type="GO" id="GO:0003954">
    <property type="term" value="F:NADH dehydrogenase activity"/>
    <property type="evidence" value="ECO:0007669"/>
    <property type="project" value="TreeGrafter"/>
</dbReference>
<dbReference type="InterPro" id="IPR001694">
    <property type="entry name" value="NADH_UbQ_OxRdtase_su1/FPO"/>
</dbReference>
<feature type="transmembrane region" description="Helical" evidence="6">
    <location>
        <begin position="282"/>
        <end position="303"/>
    </location>
</feature>
<evidence type="ECO:0000256" key="2">
    <source>
        <dbReference type="ARBA" id="ARBA00022692"/>
    </source>
</evidence>
<dbReference type="RefSeq" id="WP_093925327.1">
    <property type="nucleotide sequence ID" value="NZ_FOMW01000020.1"/>
</dbReference>
<evidence type="ECO:0000256" key="1">
    <source>
        <dbReference type="ARBA" id="ARBA00004141"/>
    </source>
</evidence>
<evidence type="ECO:0000256" key="5">
    <source>
        <dbReference type="RuleBase" id="RU000471"/>
    </source>
</evidence>
<accession>A0A1I2G845</accession>
<evidence type="ECO:0000313" key="7">
    <source>
        <dbReference type="EMBL" id="SFF13313.1"/>
    </source>
</evidence>
<organism evidence="7 8">
    <name type="scientific">Sulfitobacter brevis</name>
    <dbReference type="NCBI Taxonomy" id="74348"/>
    <lineage>
        <taxon>Bacteria</taxon>
        <taxon>Pseudomonadati</taxon>
        <taxon>Pseudomonadota</taxon>
        <taxon>Alphaproteobacteria</taxon>
        <taxon>Rhodobacterales</taxon>
        <taxon>Roseobacteraceae</taxon>
        <taxon>Sulfitobacter</taxon>
    </lineage>
</organism>
<keyword evidence="8" id="KW-1185">Reference proteome</keyword>
<dbReference type="PANTHER" id="PTHR11432">
    <property type="entry name" value="NADH DEHYDROGENASE SUBUNIT 1"/>
    <property type="match status" value="1"/>
</dbReference>
<dbReference type="PANTHER" id="PTHR11432:SF3">
    <property type="entry name" value="NADH-UBIQUINONE OXIDOREDUCTASE CHAIN 1"/>
    <property type="match status" value="1"/>
</dbReference>
<name>A0A1I2G845_9RHOB</name>
<evidence type="ECO:0000313" key="8">
    <source>
        <dbReference type="Proteomes" id="UP000198977"/>
    </source>
</evidence>
<feature type="transmembrane region" description="Helical" evidence="6">
    <location>
        <begin position="6"/>
        <end position="29"/>
    </location>
</feature>
<keyword evidence="5" id="KW-0520">NAD</keyword>
<feature type="transmembrane region" description="Helical" evidence="6">
    <location>
        <begin position="130"/>
        <end position="152"/>
    </location>
</feature>
<comment type="subcellular location">
    <subcellularLocation>
        <location evidence="5">Cell membrane</location>
        <topology evidence="5">Multi-pass membrane protein</topology>
    </subcellularLocation>
    <subcellularLocation>
        <location evidence="1">Membrane</location>
        <topology evidence="1">Multi-pass membrane protein</topology>
    </subcellularLocation>
</comment>
<gene>
    <name evidence="7" type="ORF">SAMN04488523_12018</name>
</gene>
<feature type="transmembrane region" description="Helical" evidence="6">
    <location>
        <begin position="250"/>
        <end position="270"/>
    </location>
</feature>
<keyword evidence="3 6" id="KW-1133">Transmembrane helix</keyword>